<proteinExistence type="predicted"/>
<protein>
    <submittedName>
        <fullName evidence="1">DUF393 domain-containing protein</fullName>
    </submittedName>
</protein>
<evidence type="ECO:0000313" key="1">
    <source>
        <dbReference type="EMBL" id="HED09742.1"/>
    </source>
</evidence>
<organism evidence="1">
    <name type="scientific">Caldithrix abyssi</name>
    <dbReference type="NCBI Taxonomy" id="187145"/>
    <lineage>
        <taxon>Bacteria</taxon>
        <taxon>Pseudomonadati</taxon>
        <taxon>Calditrichota</taxon>
        <taxon>Calditrichia</taxon>
        <taxon>Calditrichales</taxon>
        <taxon>Calditrichaceae</taxon>
        <taxon>Caldithrix</taxon>
    </lineage>
</organism>
<dbReference type="GO" id="GO:0015035">
    <property type="term" value="F:protein-disulfide reductase activity"/>
    <property type="evidence" value="ECO:0007669"/>
    <property type="project" value="InterPro"/>
</dbReference>
<reference evidence="1" key="1">
    <citation type="journal article" date="2020" name="mSystems">
        <title>Genome- and Community-Level Interaction Insights into Carbon Utilization and Element Cycling Functions of Hydrothermarchaeota in Hydrothermal Sediment.</title>
        <authorList>
            <person name="Zhou Z."/>
            <person name="Liu Y."/>
            <person name="Xu W."/>
            <person name="Pan J."/>
            <person name="Luo Z.H."/>
            <person name="Li M."/>
        </authorList>
    </citation>
    <scope>NUCLEOTIDE SEQUENCE [LARGE SCALE GENOMIC DNA]</scope>
    <source>
        <strain evidence="1">HyVt-456</strain>
    </source>
</reference>
<dbReference type="PANTHER" id="PTHR33639">
    <property type="entry name" value="THIOL-DISULFIDE OXIDOREDUCTASE DCC"/>
    <property type="match status" value="1"/>
</dbReference>
<gene>
    <name evidence="1" type="ORF">ENJ10_03560</name>
</gene>
<sequence length="143" mass="16599">MSHSSLINDHSPDKSESIVFFDGYCNLCNTSVDFLLSRDKRKLLKFAPLHGSTAKKRIPSRLRTGVDSIIFFHNGTFHVRSDAAIEAMALLGRTGKLLRILKIIPRPIRDVFYDFIARHRYQWFGKKESCRIPTAEEREWFLD</sequence>
<dbReference type="Proteomes" id="UP000886005">
    <property type="component" value="Unassembled WGS sequence"/>
</dbReference>
<dbReference type="AlphaFoldDB" id="A0A7V1LLL1"/>
<dbReference type="Pfam" id="PF04134">
    <property type="entry name" value="DCC1-like"/>
    <property type="match status" value="1"/>
</dbReference>
<dbReference type="PANTHER" id="PTHR33639:SF2">
    <property type="entry name" value="DUF393 DOMAIN-CONTAINING PROTEIN"/>
    <property type="match status" value="1"/>
</dbReference>
<dbReference type="InterPro" id="IPR007263">
    <property type="entry name" value="DCC1-like"/>
</dbReference>
<name>A0A7V1LLL1_CALAY</name>
<comment type="caution">
    <text evidence="1">The sequence shown here is derived from an EMBL/GenBank/DDBJ whole genome shotgun (WGS) entry which is preliminary data.</text>
</comment>
<dbReference type="InterPro" id="IPR052927">
    <property type="entry name" value="DCC_oxidoreductase"/>
</dbReference>
<accession>A0A7V1LLL1</accession>
<dbReference type="EMBL" id="DRLD01000096">
    <property type="protein sequence ID" value="HED09742.1"/>
    <property type="molecule type" value="Genomic_DNA"/>
</dbReference>